<feature type="domain" description="DUF1587" evidence="2">
    <location>
        <begin position="142"/>
        <end position="205"/>
    </location>
</feature>
<dbReference type="Pfam" id="PF07624">
    <property type="entry name" value="PSD2"/>
    <property type="match status" value="1"/>
</dbReference>
<dbReference type="InterPro" id="IPR013042">
    <property type="entry name" value="DUF1592"/>
</dbReference>
<evidence type="ECO:0000259" key="1">
    <source>
        <dbReference type="Pfam" id="PF07624"/>
    </source>
</evidence>
<organism evidence="6">
    <name type="scientific">marine metagenome</name>
    <dbReference type="NCBI Taxonomy" id="408172"/>
    <lineage>
        <taxon>unclassified sequences</taxon>
        <taxon>metagenomes</taxon>
        <taxon>ecological metagenomes</taxon>
    </lineage>
</organism>
<accession>A0A381NR54</accession>
<evidence type="ECO:0000259" key="2">
    <source>
        <dbReference type="Pfam" id="PF07626"/>
    </source>
</evidence>
<evidence type="ECO:0000259" key="3">
    <source>
        <dbReference type="Pfam" id="PF07627"/>
    </source>
</evidence>
<evidence type="ECO:0008006" key="7">
    <source>
        <dbReference type="Google" id="ProtNLM"/>
    </source>
</evidence>
<dbReference type="AlphaFoldDB" id="A0A381NR54"/>
<dbReference type="InterPro" id="IPR013043">
    <property type="entry name" value="DUF1595"/>
</dbReference>
<evidence type="ECO:0000259" key="5">
    <source>
        <dbReference type="Pfam" id="PF07637"/>
    </source>
</evidence>
<dbReference type="EMBL" id="UINC01000541">
    <property type="protein sequence ID" value="SUZ57072.1"/>
    <property type="molecule type" value="Genomic_DNA"/>
</dbReference>
<dbReference type="InterPro" id="IPR013039">
    <property type="entry name" value="DUF1588"/>
</dbReference>
<dbReference type="InterPro" id="IPR011478">
    <property type="entry name" value="DUF1585"/>
</dbReference>
<dbReference type="Pfam" id="PF07626">
    <property type="entry name" value="PSD3"/>
    <property type="match status" value="1"/>
</dbReference>
<proteinExistence type="predicted"/>
<reference evidence="6" key="1">
    <citation type="submission" date="2018-05" db="EMBL/GenBank/DDBJ databases">
        <authorList>
            <person name="Lanie J.A."/>
            <person name="Ng W.-L."/>
            <person name="Kazmierczak K.M."/>
            <person name="Andrzejewski T.M."/>
            <person name="Davidsen T.M."/>
            <person name="Wayne K.J."/>
            <person name="Tettelin H."/>
            <person name="Glass J.I."/>
            <person name="Rusch D."/>
            <person name="Podicherti R."/>
            <person name="Tsui H.-C.T."/>
            <person name="Winkler M.E."/>
        </authorList>
    </citation>
    <scope>NUCLEOTIDE SEQUENCE</scope>
</reference>
<name>A0A381NR54_9ZZZZ</name>
<dbReference type="Pfam" id="PF07631">
    <property type="entry name" value="PSD4"/>
    <property type="match status" value="1"/>
</dbReference>
<feature type="domain" description="DUF1588" evidence="3">
    <location>
        <begin position="608"/>
        <end position="708"/>
    </location>
</feature>
<dbReference type="Pfam" id="PF07637">
    <property type="entry name" value="PSD5"/>
    <property type="match status" value="1"/>
</dbReference>
<gene>
    <name evidence="6" type="ORF">METZ01_LOCUS9926</name>
</gene>
<feature type="domain" description="DUF1592" evidence="4">
    <location>
        <begin position="464"/>
        <end position="590"/>
    </location>
</feature>
<evidence type="ECO:0000313" key="6">
    <source>
        <dbReference type="EMBL" id="SUZ57072.1"/>
    </source>
</evidence>
<feature type="domain" description="DUF1595" evidence="5">
    <location>
        <begin position="390"/>
        <end position="450"/>
    </location>
</feature>
<dbReference type="Pfam" id="PF07627">
    <property type="entry name" value="PSCyt3"/>
    <property type="match status" value="1"/>
</dbReference>
<protein>
    <recommendedName>
        <fullName evidence="7">DUF1592 domain-containing protein</fullName>
    </recommendedName>
</protein>
<sequence length="816" mass="90005">MKNVVFSTAALGMMLVLSGAPAEVGPVWQKSSVYKHSQRSADLHEGSGDVSPNDVIQDTCVRCHNERRLSGNLSLAGFDADKADQNAEIAERMIRKLRAGMMPPVGARRPGGDTLQTVVEELERVIDSRASRNPNPGARTFQRLNRAEYERAIRDLLLLEVDASEWLQNDQMSANFDNIADVQSLSATLLESYLNAASEISRLALGNRDAPAVDQVYKLPEYISQHPWDRVEGAPYGTRGGIVIDHVFPTDGEYVFGITFTGGRNARLEDVDISIDGERVALLHYTRSGVGADGRGGEGIRTEPIVLRVGQHKVSAAFVRRGDGPYEDLLRPHEWSLAGGGSGGNGITSLPHVRDLIVSGPYNSTGISETPTRSKIFSCRPTVPSEELACARQIVSRFGAEAYRRPLSDSDISGLMNFYADGSERGGFEAGVTRALEAVLASPHFVFRFEREPGKKDSGEAYKLSDVDLASRLSFFLWGTPPDAELLEIAVEGELSDKELEKQTRRMLADSRSEALGTRFAGLWLRLQDLYKVRPDPNFYPNFDENLADAMRRETELFFYNLVRDDKSFLELFSADYTFVNERLARHYGIPGVSGNHFRRVSYSDDRRRGLLGQGSVLVLTSMANRTSPVLRGKWVMEVLLGSPPPPPPPGVPDLDETGAVSGGKFLTTRERMELHRANPVCSSCHSMMDPIGLALDNFDVTGSWRLRENGNPLDTRGDFYDGTPVSTPAELVNALLGRPIPLVRNFTENLMAFALGRRVEYYDQPVVREISRNAEKSDYRMSSFILGIIQSDAFQMKRAALVSTAEGGGQVNSSN</sequence>
<feature type="domain" description="DUF1585" evidence="1">
    <location>
        <begin position="722"/>
        <end position="795"/>
    </location>
</feature>
<evidence type="ECO:0000259" key="4">
    <source>
        <dbReference type="Pfam" id="PF07631"/>
    </source>
</evidence>
<dbReference type="InterPro" id="IPR013036">
    <property type="entry name" value="DUF1587"/>
</dbReference>